<dbReference type="EMBL" id="MDEN01000061">
    <property type="protein sequence ID" value="OCX21223.1"/>
    <property type="molecule type" value="Genomic_DNA"/>
</dbReference>
<dbReference type="GO" id="GO:0030638">
    <property type="term" value="P:polyketide metabolic process"/>
    <property type="evidence" value="ECO:0007669"/>
    <property type="project" value="InterPro"/>
</dbReference>
<dbReference type="InterPro" id="IPR009959">
    <property type="entry name" value="Cyclase_SnoaL-like"/>
</dbReference>
<dbReference type="InterPro" id="IPR032710">
    <property type="entry name" value="NTF2-like_dom_sf"/>
</dbReference>
<dbReference type="AlphaFoldDB" id="A0A1C2E2S3"/>
<reference evidence="1 2" key="1">
    <citation type="submission" date="2016-08" db="EMBL/GenBank/DDBJ databases">
        <title>Whole genome sequence of Pseudomonas graminis strain UASWS1507, a potential biological control agent for agriculture.</title>
        <authorList>
            <person name="Crovadore J."/>
            <person name="Calmin G."/>
            <person name="Chablais R."/>
            <person name="Cochard B."/>
            <person name="Lefort F."/>
        </authorList>
    </citation>
    <scope>NUCLEOTIDE SEQUENCE [LARGE SCALE GENOMIC DNA]</scope>
    <source>
        <strain evidence="1 2">UASWS1507</strain>
    </source>
</reference>
<dbReference type="Pfam" id="PF07366">
    <property type="entry name" value="SnoaL"/>
    <property type="match status" value="1"/>
</dbReference>
<dbReference type="OrthoDB" id="9810441at2"/>
<comment type="caution">
    <text evidence="1">The sequence shown here is derived from an EMBL/GenBank/DDBJ whole genome shotgun (WGS) entry which is preliminary data.</text>
</comment>
<dbReference type="SUPFAM" id="SSF54427">
    <property type="entry name" value="NTF2-like"/>
    <property type="match status" value="1"/>
</dbReference>
<dbReference type="Gene3D" id="3.10.450.50">
    <property type="match status" value="1"/>
</dbReference>
<dbReference type="RefSeq" id="WP_065988626.1">
    <property type="nucleotide sequence ID" value="NZ_MDEN01000061.1"/>
</dbReference>
<dbReference type="PANTHER" id="PTHR38436:SF1">
    <property type="entry name" value="ESTER CYCLASE"/>
    <property type="match status" value="1"/>
</dbReference>
<dbReference type="PANTHER" id="PTHR38436">
    <property type="entry name" value="POLYKETIDE CYCLASE SNOAL-LIKE DOMAIN"/>
    <property type="match status" value="1"/>
</dbReference>
<evidence type="ECO:0000313" key="2">
    <source>
        <dbReference type="Proteomes" id="UP000095143"/>
    </source>
</evidence>
<sequence length="131" mass="14689">MNNQTLKDAYTGYIDCLNRQDWAALGDFVGEDVQYNGERVGLAGYRQMLERDFRAIPDLRFVIDLLISEPPHIAARLTFDCTPVGELFDVPVNGKRVQFTENVFYTFAAGRIVNVESVIDKAAVAAQVLKT</sequence>
<accession>A0A1C2E2S3</accession>
<protein>
    <submittedName>
        <fullName evidence="1">Ester cyclase</fullName>
    </submittedName>
</protein>
<gene>
    <name evidence="1" type="ORF">BBI10_11515</name>
</gene>
<name>A0A1C2E2S3_9PSED</name>
<dbReference type="Proteomes" id="UP000095143">
    <property type="component" value="Unassembled WGS sequence"/>
</dbReference>
<evidence type="ECO:0000313" key="1">
    <source>
        <dbReference type="EMBL" id="OCX21223.1"/>
    </source>
</evidence>
<proteinExistence type="predicted"/>
<organism evidence="1 2">
    <name type="scientific">Pseudomonas graminis</name>
    <dbReference type="NCBI Taxonomy" id="158627"/>
    <lineage>
        <taxon>Bacteria</taxon>
        <taxon>Pseudomonadati</taxon>
        <taxon>Pseudomonadota</taxon>
        <taxon>Gammaproteobacteria</taxon>
        <taxon>Pseudomonadales</taxon>
        <taxon>Pseudomonadaceae</taxon>
        <taxon>Pseudomonas</taxon>
    </lineage>
</organism>